<dbReference type="GO" id="GO:0008168">
    <property type="term" value="F:methyltransferase activity"/>
    <property type="evidence" value="ECO:0007669"/>
    <property type="project" value="UniProtKB-KW"/>
</dbReference>
<dbReference type="Proteomes" id="UP000252008">
    <property type="component" value="Unassembled WGS sequence"/>
</dbReference>
<gene>
    <name evidence="2" type="ORF">MPP7335_01740</name>
</gene>
<dbReference type="CDD" id="cd02440">
    <property type="entry name" value="AdoMet_MTases"/>
    <property type="match status" value="1"/>
</dbReference>
<keyword evidence="2" id="KW-0808">Transferase</keyword>
<feature type="domain" description="Methyltransferase type 12" evidence="1">
    <location>
        <begin position="39"/>
        <end position="131"/>
    </location>
</feature>
<reference evidence="2 3" key="1">
    <citation type="submission" date="2018-05" db="EMBL/GenBank/DDBJ databases">
        <authorList>
            <consortium name="IHU Genomes"/>
        </authorList>
    </citation>
    <scope>NUCLEOTIDE SEQUENCE [LARGE SCALE GENOMIC DNA]</scope>
    <source>
        <strain evidence="2 3">P7335</strain>
    </source>
</reference>
<dbReference type="InterPro" id="IPR029063">
    <property type="entry name" value="SAM-dependent_MTases_sf"/>
</dbReference>
<name>A0A375YFX8_MYCPF</name>
<dbReference type="AlphaFoldDB" id="A0A375YFX8"/>
<keyword evidence="2" id="KW-0489">Methyltransferase</keyword>
<evidence type="ECO:0000313" key="3">
    <source>
        <dbReference type="Proteomes" id="UP000252008"/>
    </source>
</evidence>
<dbReference type="InterPro" id="IPR013217">
    <property type="entry name" value="Methyltransf_12"/>
</dbReference>
<dbReference type="GO" id="GO:0032259">
    <property type="term" value="P:methylation"/>
    <property type="evidence" value="ECO:0007669"/>
    <property type="project" value="UniProtKB-KW"/>
</dbReference>
<proteinExistence type="predicted"/>
<dbReference type="Gene3D" id="3.40.50.150">
    <property type="entry name" value="Vaccinia Virus protein VP39"/>
    <property type="match status" value="1"/>
</dbReference>
<keyword evidence="3" id="KW-1185">Reference proteome</keyword>
<dbReference type="RefSeq" id="WP_083144824.1">
    <property type="nucleotide sequence ID" value="NZ_MVID01000017.1"/>
</dbReference>
<evidence type="ECO:0000259" key="1">
    <source>
        <dbReference type="Pfam" id="PF08242"/>
    </source>
</evidence>
<dbReference type="EMBL" id="UEGS01000001">
    <property type="protein sequence ID" value="SRX80002.1"/>
    <property type="molecule type" value="Genomic_DNA"/>
</dbReference>
<organism evidence="2 3">
    <name type="scientific">Mycolicibacterium parafortuitum</name>
    <name type="common">Mycobacterium parafortuitum</name>
    <dbReference type="NCBI Taxonomy" id="39692"/>
    <lineage>
        <taxon>Bacteria</taxon>
        <taxon>Bacillati</taxon>
        <taxon>Actinomycetota</taxon>
        <taxon>Actinomycetes</taxon>
        <taxon>Mycobacteriales</taxon>
        <taxon>Mycobacteriaceae</taxon>
        <taxon>Mycolicibacterium</taxon>
    </lineage>
</organism>
<dbReference type="SUPFAM" id="SSF53335">
    <property type="entry name" value="S-adenosyl-L-methionine-dependent methyltransferases"/>
    <property type="match status" value="1"/>
</dbReference>
<dbReference type="STRING" id="39692.BST38_18125"/>
<dbReference type="Pfam" id="PF08242">
    <property type="entry name" value="Methyltransf_12"/>
    <property type="match status" value="1"/>
</dbReference>
<sequence>MYAQAADPWQLESRWYEQRKYAITTALLPYARYRLAFEPGCSIGVLTEALLARCDHVVSADVSVAALDRAAQRLHARGLRQRATLLHGSLDQPWPAQPFDLVVLSEVCYYLQPATLREVLDREVPRLAPNTTVVAAHWRHPVAEYPMTGDHANDIIGATEGLHQLAGYRDGDVAIDVYDTAGGASVAARTHVPGA</sequence>
<accession>A0A375YFX8</accession>
<protein>
    <submittedName>
        <fullName evidence="2">Methyltransferase [Rhodococcus jostii RHA1]</fullName>
    </submittedName>
</protein>
<evidence type="ECO:0000313" key="2">
    <source>
        <dbReference type="EMBL" id="SRX80002.1"/>
    </source>
</evidence>